<name>A0ABY3S6H8_9ENTR</name>
<dbReference type="InterPro" id="IPR007809">
    <property type="entry name" value="FlgN-like"/>
</dbReference>
<reference evidence="4 5" key="1">
    <citation type="journal article" date="2022" name="Int. J. Syst. Evol. Microbiol.">
        <title>Pseudocitrobacter corydidari sp. nov., isolated from the Asian emerald cockroach Corydidarum magnifica.</title>
        <authorList>
            <person name="Guzman J."/>
            <person name="Poehlein A."/>
            <person name="Glaeser S.P."/>
            <person name="Schwengers O."/>
            <person name="Blom J."/>
            <person name="Hollensteiner J."/>
            <person name="Kampfer P."/>
            <person name="Vilcinskas A."/>
        </authorList>
    </citation>
    <scope>NUCLEOTIDE SEQUENCE [LARGE SCALE GENOMIC DNA]</scope>
    <source>
        <strain evidence="4">G163CM</strain>
    </source>
</reference>
<accession>A0ABY3S6H8</accession>
<comment type="function">
    <text evidence="1">Required for the efficient initiation of filament assembly.</text>
</comment>
<comment type="similarity">
    <text evidence="2">Belongs to the FlgN family.</text>
</comment>
<evidence type="ECO:0000256" key="3">
    <source>
        <dbReference type="ARBA" id="ARBA00022795"/>
    </source>
</evidence>
<evidence type="ECO:0000313" key="5">
    <source>
        <dbReference type="Proteomes" id="UP001199659"/>
    </source>
</evidence>
<dbReference type="RefSeq" id="WP_231825215.1">
    <property type="nucleotide sequence ID" value="NZ_CP087880.1"/>
</dbReference>
<keyword evidence="3" id="KW-1005">Bacterial flagellum biogenesis</keyword>
<keyword evidence="5" id="KW-1185">Reference proteome</keyword>
<evidence type="ECO:0000313" key="4">
    <source>
        <dbReference type="EMBL" id="UGS41833.1"/>
    </source>
</evidence>
<evidence type="ECO:0000256" key="2">
    <source>
        <dbReference type="ARBA" id="ARBA00007703"/>
    </source>
</evidence>
<dbReference type="InterPro" id="IPR036679">
    <property type="entry name" value="FlgN-like_sf"/>
</dbReference>
<proteinExistence type="inferred from homology"/>
<dbReference type="Gene3D" id="1.20.58.300">
    <property type="entry name" value="FlgN-like"/>
    <property type="match status" value="1"/>
</dbReference>
<dbReference type="Proteomes" id="UP001199659">
    <property type="component" value="Chromosome"/>
</dbReference>
<dbReference type="Pfam" id="PF05130">
    <property type="entry name" value="FlgN"/>
    <property type="match status" value="1"/>
</dbReference>
<organism evidence="4 5">
    <name type="scientific">Pseudocitrobacter corydidari</name>
    <dbReference type="NCBI Taxonomy" id="2891570"/>
    <lineage>
        <taxon>Bacteria</taxon>
        <taxon>Pseudomonadati</taxon>
        <taxon>Pseudomonadota</taxon>
        <taxon>Gammaproteobacteria</taxon>
        <taxon>Enterobacterales</taxon>
        <taxon>Enterobacteriaceae</taxon>
        <taxon>Pseudocitrobacter</taxon>
    </lineage>
</organism>
<sequence length="145" mass="16470">MTNAAQSVKTLIQGMAADRQHYHALTELLEAQREHIIARRAVELDALNIQVMERYQQLSANSQQRYRLLHQLAIPATAEGMLSLISRLPASHRTSVSTLWQELQQQAAHCLSANEYNGSLMSMQQEILLNMLNASEPENWLYQQG</sequence>
<dbReference type="EMBL" id="CP087880">
    <property type="protein sequence ID" value="UGS41833.1"/>
    <property type="molecule type" value="Genomic_DNA"/>
</dbReference>
<gene>
    <name evidence="4" type="ORF">G163CM_25500</name>
</gene>
<dbReference type="SUPFAM" id="SSF140566">
    <property type="entry name" value="FlgN-like"/>
    <property type="match status" value="1"/>
</dbReference>
<evidence type="ECO:0008006" key="6">
    <source>
        <dbReference type="Google" id="ProtNLM"/>
    </source>
</evidence>
<protein>
    <recommendedName>
        <fullName evidence="6">Flagellar protein FlgN</fullName>
    </recommendedName>
</protein>
<evidence type="ECO:0000256" key="1">
    <source>
        <dbReference type="ARBA" id="ARBA00002397"/>
    </source>
</evidence>